<dbReference type="EMBL" id="KV749586">
    <property type="protein sequence ID" value="OCL08813.1"/>
    <property type="molecule type" value="Genomic_DNA"/>
</dbReference>
<evidence type="ECO:0000313" key="1">
    <source>
        <dbReference type="EMBL" id="OCL08813.1"/>
    </source>
</evidence>
<proteinExistence type="predicted"/>
<organism evidence="1 2">
    <name type="scientific">Glonium stellatum</name>
    <dbReference type="NCBI Taxonomy" id="574774"/>
    <lineage>
        <taxon>Eukaryota</taxon>
        <taxon>Fungi</taxon>
        <taxon>Dikarya</taxon>
        <taxon>Ascomycota</taxon>
        <taxon>Pezizomycotina</taxon>
        <taxon>Dothideomycetes</taxon>
        <taxon>Pleosporomycetidae</taxon>
        <taxon>Gloniales</taxon>
        <taxon>Gloniaceae</taxon>
        <taxon>Glonium</taxon>
    </lineage>
</organism>
<reference evidence="1 2" key="1">
    <citation type="journal article" date="2016" name="Nat. Commun.">
        <title>Ectomycorrhizal ecology is imprinted in the genome of the dominant symbiotic fungus Cenococcum geophilum.</title>
        <authorList>
            <consortium name="DOE Joint Genome Institute"/>
            <person name="Peter M."/>
            <person name="Kohler A."/>
            <person name="Ohm R.A."/>
            <person name="Kuo A."/>
            <person name="Krutzmann J."/>
            <person name="Morin E."/>
            <person name="Arend M."/>
            <person name="Barry K.W."/>
            <person name="Binder M."/>
            <person name="Choi C."/>
            <person name="Clum A."/>
            <person name="Copeland A."/>
            <person name="Grisel N."/>
            <person name="Haridas S."/>
            <person name="Kipfer T."/>
            <person name="LaButti K."/>
            <person name="Lindquist E."/>
            <person name="Lipzen A."/>
            <person name="Maire R."/>
            <person name="Meier B."/>
            <person name="Mihaltcheva S."/>
            <person name="Molinier V."/>
            <person name="Murat C."/>
            <person name="Poggeler S."/>
            <person name="Quandt C.A."/>
            <person name="Sperisen C."/>
            <person name="Tritt A."/>
            <person name="Tisserant E."/>
            <person name="Crous P.W."/>
            <person name="Henrissat B."/>
            <person name="Nehls U."/>
            <person name="Egli S."/>
            <person name="Spatafora J.W."/>
            <person name="Grigoriev I.V."/>
            <person name="Martin F.M."/>
        </authorList>
    </citation>
    <scope>NUCLEOTIDE SEQUENCE [LARGE SCALE GENOMIC DNA]</scope>
    <source>
        <strain evidence="1 2">CBS 207.34</strain>
    </source>
</reference>
<gene>
    <name evidence="1" type="ORF">AOQ84DRAFT_33570</name>
</gene>
<dbReference type="OrthoDB" id="5382128at2759"/>
<protein>
    <submittedName>
        <fullName evidence="1">Uncharacterized protein</fullName>
    </submittedName>
</protein>
<name>A0A8E2F204_9PEZI</name>
<evidence type="ECO:0000313" key="2">
    <source>
        <dbReference type="Proteomes" id="UP000250140"/>
    </source>
</evidence>
<keyword evidence="2" id="KW-1185">Reference proteome</keyword>
<dbReference type="AlphaFoldDB" id="A0A8E2F204"/>
<accession>A0A8E2F204</accession>
<dbReference type="Proteomes" id="UP000250140">
    <property type="component" value="Unassembled WGS sequence"/>
</dbReference>
<sequence>MQLQEAPERYWKLLSYSLPSTRDTRRGLLDCKKNSGSSFGDAINILAEKNCRTCRDRFIAIYVLLESSMSKGESLPPTATQACKFVAWKSLERGDYTPLLLAPCGEREVPGAPWLRGHENMKPWAWTLRKLMQPADDLTIIRAGRIMPKLEVIDILTEWQYQSFRDFPAVARKVIENTGASPESFRDTIARLYIDQYHELLEVSTSTIQPSRYRLDGTYICRKSGSDPKYLKSLEGVLSDILAAPCCKTCLKVSLFRMALWEHPGESAQVYRIPGLRFRQSLPNGVGLVISAGRIVGRLVYGTPA</sequence>